<gene>
    <name evidence="1" type="ORF">SOO65_13450</name>
</gene>
<keyword evidence="2" id="KW-1185">Reference proteome</keyword>
<evidence type="ECO:0000313" key="1">
    <source>
        <dbReference type="EMBL" id="WPU63695.1"/>
    </source>
</evidence>
<organism evidence="1 2">
    <name type="scientific">Peredibacter starrii</name>
    <dbReference type="NCBI Taxonomy" id="28202"/>
    <lineage>
        <taxon>Bacteria</taxon>
        <taxon>Pseudomonadati</taxon>
        <taxon>Bdellovibrionota</taxon>
        <taxon>Bacteriovoracia</taxon>
        <taxon>Bacteriovoracales</taxon>
        <taxon>Bacteriovoracaceae</taxon>
        <taxon>Peredibacter</taxon>
    </lineage>
</organism>
<dbReference type="RefSeq" id="WP_321390869.1">
    <property type="nucleotide sequence ID" value="NZ_CP139487.1"/>
</dbReference>
<reference evidence="1 2" key="1">
    <citation type="submission" date="2023-11" db="EMBL/GenBank/DDBJ databases">
        <title>Peredibacter starrii A3.12.</title>
        <authorList>
            <person name="Mitchell R.J."/>
        </authorList>
    </citation>
    <scope>NUCLEOTIDE SEQUENCE [LARGE SCALE GENOMIC DNA]</scope>
    <source>
        <strain evidence="1 2">A3.12</strain>
    </source>
</reference>
<name>A0AAX4HKL1_9BACT</name>
<dbReference type="Proteomes" id="UP001324634">
    <property type="component" value="Chromosome"/>
</dbReference>
<evidence type="ECO:0000313" key="2">
    <source>
        <dbReference type="Proteomes" id="UP001324634"/>
    </source>
</evidence>
<proteinExistence type="predicted"/>
<protein>
    <submittedName>
        <fullName evidence="1">Uncharacterized protein</fullName>
    </submittedName>
</protein>
<accession>A0AAX4HKL1</accession>
<dbReference type="KEGG" id="psti:SOO65_13450"/>
<sequence>MTGKKDLDKSTLYEAVKSLVETPSQHIHLNQQKLFTLFSVAFQYILFRSTKHPGHYIIRIEDSMLAEKLARKAKDETTRKFMNRLLVPRRLAYGNSTFHLDYFPLATWGVTKDLPKEKIQGAIIVKNTSHNPLIDESDFRHVNEDDQAVQLFGKNYYLSTLMDISPRTIMIAFDEEFEGLDTLQFDFIEEKSERMVDGVMISEDVQFED</sequence>
<dbReference type="EMBL" id="CP139487">
    <property type="protein sequence ID" value="WPU63695.1"/>
    <property type="molecule type" value="Genomic_DNA"/>
</dbReference>
<dbReference type="AlphaFoldDB" id="A0AAX4HKL1"/>